<keyword evidence="1" id="KW-1133">Transmembrane helix</keyword>
<organism evidence="2 3">
    <name type="scientific">Nylanderia fulva</name>
    <dbReference type="NCBI Taxonomy" id="613905"/>
    <lineage>
        <taxon>Eukaryota</taxon>
        <taxon>Metazoa</taxon>
        <taxon>Ecdysozoa</taxon>
        <taxon>Arthropoda</taxon>
        <taxon>Hexapoda</taxon>
        <taxon>Insecta</taxon>
        <taxon>Pterygota</taxon>
        <taxon>Neoptera</taxon>
        <taxon>Endopterygota</taxon>
        <taxon>Hymenoptera</taxon>
        <taxon>Apocrita</taxon>
        <taxon>Aculeata</taxon>
        <taxon>Formicoidea</taxon>
        <taxon>Formicidae</taxon>
        <taxon>Formicinae</taxon>
        <taxon>Nylanderia</taxon>
    </lineage>
</organism>
<feature type="non-terminal residue" evidence="2">
    <location>
        <position position="84"/>
    </location>
</feature>
<dbReference type="EMBL" id="SGBU01000268">
    <property type="protein sequence ID" value="KAF3054412.1"/>
    <property type="molecule type" value="Genomic_DNA"/>
</dbReference>
<reference evidence="2 3" key="1">
    <citation type="submission" date="2019-08" db="EMBL/GenBank/DDBJ databases">
        <title>High quality draft denovo assembly of Nylanderia fulva.</title>
        <authorList>
            <person name="Vargo E.L."/>
            <person name="Tarone A.M."/>
            <person name="Konganti K.R."/>
        </authorList>
    </citation>
    <scope>NUCLEOTIDE SEQUENCE [LARGE SCALE GENOMIC DNA]</scope>
    <source>
        <strain evidence="2">TAMU-Nful-2015</strain>
        <tissue evidence="2">Whole body</tissue>
    </source>
</reference>
<proteinExistence type="predicted"/>
<keyword evidence="1" id="KW-0812">Transmembrane</keyword>
<name>A0A6G1LPC3_9HYME</name>
<accession>A0A6G1LPC3</accession>
<dbReference type="AlphaFoldDB" id="A0A6G1LPC3"/>
<evidence type="ECO:0000256" key="1">
    <source>
        <dbReference type="SAM" id="Phobius"/>
    </source>
</evidence>
<comment type="caution">
    <text evidence="2">The sequence shown here is derived from an EMBL/GenBank/DDBJ whole genome shotgun (WGS) entry which is preliminary data.</text>
</comment>
<evidence type="ECO:0000313" key="3">
    <source>
        <dbReference type="Proteomes" id="UP000479987"/>
    </source>
</evidence>
<gene>
    <name evidence="2" type="primary">Or-422</name>
    <name evidence="2" type="synonym">Nful_v1.0-Or-422-NCdH</name>
    <name evidence="2" type="ORF">NFUL_NFUL000216</name>
</gene>
<protein>
    <submittedName>
        <fullName evidence="2">Odorant receptor 422</fullName>
    </submittedName>
</protein>
<feature type="non-terminal residue" evidence="2">
    <location>
        <position position="1"/>
    </location>
</feature>
<feature type="transmembrane region" description="Helical" evidence="1">
    <location>
        <begin position="36"/>
        <end position="58"/>
    </location>
</feature>
<sequence length="84" mass="9588">NLSEFNDDNGRLELLGDNGVFILHETARKAKLSSRIYNELIILHTMSGLVYVFGILLADVTDRMAELLPLMMKMEYPFVISTIR</sequence>
<evidence type="ECO:0000313" key="2">
    <source>
        <dbReference type="EMBL" id="KAF3054412.1"/>
    </source>
</evidence>
<keyword evidence="1" id="KW-0472">Membrane</keyword>
<keyword evidence="3" id="KW-1185">Reference proteome</keyword>
<keyword evidence="2" id="KW-0675">Receptor</keyword>
<dbReference type="Proteomes" id="UP000479987">
    <property type="component" value="Unassembled WGS sequence"/>
</dbReference>